<dbReference type="Gene3D" id="3.40.50.300">
    <property type="entry name" value="P-loop containing nucleotide triphosphate hydrolases"/>
    <property type="match status" value="1"/>
</dbReference>
<dbReference type="EMBL" id="BOVJ01000006">
    <property type="protein sequence ID" value="GIQ61633.1"/>
    <property type="molecule type" value="Genomic_DNA"/>
</dbReference>
<dbReference type="SUPFAM" id="SSF52540">
    <property type="entry name" value="P-loop containing nucleoside triphosphate hydrolases"/>
    <property type="match status" value="1"/>
</dbReference>
<evidence type="ECO:0000259" key="1">
    <source>
        <dbReference type="Pfam" id="PF00270"/>
    </source>
</evidence>
<sequence length="163" mass="19083">MMSNTGNYNPQILRNQFIREIDESQDPTYKAEQLADKLFTLGLTMYSKNFCLDSLIYNSFALSYLDDRVSLHPEQLQIIEYISEEEGVIFSAPTSFGKTFVIFEYIARFQPDNIVLVVPTLALVDEYMKKLLSVMKRYFKITIFIYPYRKGKNITLITKTFSY</sequence>
<proteinExistence type="predicted"/>
<dbReference type="Pfam" id="PF00270">
    <property type="entry name" value="DEAD"/>
    <property type="match status" value="1"/>
</dbReference>
<accession>A0ABQ4N0D7</accession>
<evidence type="ECO:0000313" key="3">
    <source>
        <dbReference type="Proteomes" id="UP000680304"/>
    </source>
</evidence>
<dbReference type="Proteomes" id="UP000680304">
    <property type="component" value="Unassembled WGS sequence"/>
</dbReference>
<name>A0ABQ4N0D7_9BACL</name>
<dbReference type="InterPro" id="IPR027417">
    <property type="entry name" value="P-loop_NTPase"/>
</dbReference>
<keyword evidence="3" id="KW-1185">Reference proteome</keyword>
<dbReference type="RefSeq" id="WP_213526865.1">
    <property type="nucleotide sequence ID" value="NZ_BOVJ01000006.1"/>
</dbReference>
<dbReference type="InterPro" id="IPR011545">
    <property type="entry name" value="DEAD/DEAH_box_helicase_dom"/>
</dbReference>
<comment type="caution">
    <text evidence="2">The sequence shown here is derived from an EMBL/GenBank/DDBJ whole genome shotgun (WGS) entry which is preliminary data.</text>
</comment>
<gene>
    <name evidence="2" type="ORF">PACILC2_02010</name>
</gene>
<protein>
    <recommendedName>
        <fullName evidence="1">DEAD/DEAH-box helicase domain-containing protein</fullName>
    </recommendedName>
</protein>
<reference evidence="2 3" key="1">
    <citation type="submission" date="2021-04" db="EMBL/GenBank/DDBJ databases">
        <title>Draft genome sequence of Paenibacillus cisolokensis, LC2-13A.</title>
        <authorList>
            <person name="Uke A."/>
            <person name="Chhe C."/>
            <person name="Baramee S."/>
            <person name="Kosugi A."/>
        </authorList>
    </citation>
    <scope>NUCLEOTIDE SEQUENCE [LARGE SCALE GENOMIC DNA]</scope>
    <source>
        <strain evidence="2 3">LC2-13A</strain>
    </source>
</reference>
<feature type="domain" description="DEAD/DEAH-box helicase" evidence="1">
    <location>
        <begin position="73"/>
        <end position="142"/>
    </location>
</feature>
<evidence type="ECO:0000313" key="2">
    <source>
        <dbReference type="EMBL" id="GIQ61633.1"/>
    </source>
</evidence>
<organism evidence="2 3">
    <name type="scientific">Paenibacillus cisolokensis</name>
    <dbReference type="NCBI Taxonomy" id="1658519"/>
    <lineage>
        <taxon>Bacteria</taxon>
        <taxon>Bacillati</taxon>
        <taxon>Bacillota</taxon>
        <taxon>Bacilli</taxon>
        <taxon>Bacillales</taxon>
        <taxon>Paenibacillaceae</taxon>
        <taxon>Paenibacillus</taxon>
    </lineage>
</organism>